<reference evidence="2" key="2">
    <citation type="journal article" date="2007" name="Science">
        <title>Draft genome sequence of the sexually transmitted pathogen Trichomonas vaginalis.</title>
        <authorList>
            <person name="Carlton J.M."/>
            <person name="Hirt R.P."/>
            <person name="Silva J.C."/>
            <person name="Delcher A.L."/>
            <person name="Schatz M."/>
            <person name="Zhao Q."/>
            <person name="Wortman J.R."/>
            <person name="Bidwell S.L."/>
            <person name="Alsmark U.C.M."/>
            <person name="Besteiro S."/>
            <person name="Sicheritz-Ponten T."/>
            <person name="Noel C.J."/>
            <person name="Dacks J.B."/>
            <person name="Foster P.G."/>
            <person name="Simillion C."/>
            <person name="Van de Peer Y."/>
            <person name="Miranda-Saavedra D."/>
            <person name="Barton G.J."/>
            <person name="Westrop G.D."/>
            <person name="Mueller S."/>
            <person name="Dessi D."/>
            <person name="Fiori P.L."/>
            <person name="Ren Q."/>
            <person name="Paulsen I."/>
            <person name="Zhang H."/>
            <person name="Bastida-Corcuera F.D."/>
            <person name="Simoes-Barbosa A."/>
            <person name="Brown M.T."/>
            <person name="Hayes R.D."/>
            <person name="Mukherjee M."/>
            <person name="Okumura C.Y."/>
            <person name="Schneider R."/>
            <person name="Smith A.J."/>
            <person name="Vanacova S."/>
            <person name="Villalvazo M."/>
            <person name="Haas B.J."/>
            <person name="Pertea M."/>
            <person name="Feldblyum T.V."/>
            <person name="Utterback T.R."/>
            <person name="Shu C.L."/>
            <person name="Osoegawa K."/>
            <person name="de Jong P.J."/>
            <person name="Hrdy I."/>
            <person name="Horvathova L."/>
            <person name="Zubacova Z."/>
            <person name="Dolezal P."/>
            <person name="Malik S.B."/>
            <person name="Logsdon J.M. Jr."/>
            <person name="Henze K."/>
            <person name="Gupta A."/>
            <person name="Wang C.C."/>
            <person name="Dunne R.L."/>
            <person name="Upcroft J.A."/>
            <person name="Upcroft P."/>
            <person name="White O."/>
            <person name="Salzberg S.L."/>
            <person name="Tang P."/>
            <person name="Chiu C.-H."/>
            <person name="Lee Y.-S."/>
            <person name="Embley T.M."/>
            <person name="Coombs G.H."/>
            <person name="Mottram J.C."/>
            <person name="Tachezy J."/>
            <person name="Fraser-Liggett C.M."/>
            <person name="Johnson P.J."/>
        </authorList>
    </citation>
    <scope>NUCLEOTIDE SEQUENCE [LARGE SCALE GENOMIC DNA]</scope>
    <source>
        <strain evidence="2">G3</strain>
    </source>
</reference>
<evidence type="ECO:0000313" key="2">
    <source>
        <dbReference type="EMBL" id="EAY04436.1"/>
    </source>
</evidence>
<dbReference type="VEuPathDB" id="TrichDB:TVAGG3_0883210"/>
<keyword evidence="1" id="KW-1133">Transmembrane helix</keyword>
<gene>
    <name evidence="2" type="ORF">TVAG_396220</name>
</gene>
<dbReference type="Proteomes" id="UP000001542">
    <property type="component" value="Unassembled WGS sequence"/>
</dbReference>
<dbReference type="AlphaFoldDB" id="A2ESD3"/>
<dbReference type="SUPFAM" id="SSF52058">
    <property type="entry name" value="L domain-like"/>
    <property type="match status" value="2"/>
</dbReference>
<dbReference type="Gene3D" id="3.80.10.10">
    <property type="entry name" value="Ribonuclease Inhibitor"/>
    <property type="match status" value="3"/>
</dbReference>
<dbReference type="Pfam" id="PF13306">
    <property type="entry name" value="LRR_5"/>
    <property type="match status" value="3"/>
</dbReference>
<keyword evidence="1" id="KW-0812">Transmembrane</keyword>
<dbReference type="InterPro" id="IPR026906">
    <property type="entry name" value="LRR_5"/>
</dbReference>
<evidence type="ECO:0000256" key="1">
    <source>
        <dbReference type="SAM" id="Phobius"/>
    </source>
</evidence>
<dbReference type="KEGG" id="tva:4762297"/>
<feature type="transmembrane region" description="Helical" evidence="1">
    <location>
        <begin position="695"/>
        <end position="722"/>
    </location>
</feature>
<keyword evidence="3" id="KW-1185">Reference proteome</keyword>
<accession>A2ESD3</accession>
<dbReference type="PANTHER" id="PTHR45661:SF3">
    <property type="entry name" value="IG-LIKE DOMAIN-CONTAINING PROTEIN"/>
    <property type="match status" value="1"/>
</dbReference>
<dbReference type="PANTHER" id="PTHR45661">
    <property type="entry name" value="SURFACE ANTIGEN"/>
    <property type="match status" value="1"/>
</dbReference>
<dbReference type="InterPro" id="IPR053139">
    <property type="entry name" value="Surface_bspA-like"/>
</dbReference>
<protein>
    <submittedName>
        <fullName evidence="2">Surface antigen BspA-like</fullName>
    </submittedName>
</protein>
<keyword evidence="1" id="KW-0472">Membrane</keyword>
<dbReference type="RefSeq" id="XP_001316659.1">
    <property type="nucleotide sequence ID" value="XM_001316624.1"/>
</dbReference>
<dbReference type="EMBL" id="DS113475">
    <property type="protein sequence ID" value="EAY04436.1"/>
    <property type="molecule type" value="Genomic_DNA"/>
</dbReference>
<organism evidence="2 3">
    <name type="scientific">Trichomonas vaginalis (strain ATCC PRA-98 / G3)</name>
    <dbReference type="NCBI Taxonomy" id="412133"/>
    <lineage>
        <taxon>Eukaryota</taxon>
        <taxon>Metamonada</taxon>
        <taxon>Parabasalia</taxon>
        <taxon>Trichomonadida</taxon>
        <taxon>Trichomonadidae</taxon>
        <taxon>Trichomonas</taxon>
    </lineage>
</organism>
<reference evidence="2" key="1">
    <citation type="submission" date="2006-10" db="EMBL/GenBank/DDBJ databases">
        <authorList>
            <person name="Amadeo P."/>
            <person name="Zhao Q."/>
            <person name="Wortman J."/>
            <person name="Fraser-Liggett C."/>
            <person name="Carlton J."/>
        </authorList>
    </citation>
    <scope>NUCLEOTIDE SEQUENCE</scope>
    <source>
        <strain evidence="2">G3</strain>
    </source>
</reference>
<proteinExistence type="predicted"/>
<name>A2ESD3_TRIV3</name>
<sequence>MFFSFLFALRYDADFSPGEYTIQLDDQGFTDTNFSFLAVDNQNIEITSIYTNYSLSEDTTFEIPKQIEFNDINVPVTKIRKFSLSLCGIANIILPETITTAEEAWLASRFIRMIDASKINVTNPPKYFFANIMNATEIKIPTNIIELKVGAFAFDYNLTTININYGIIMNKTSSGFYNCSSLVSIDLSKVLMNKIPDQLFKNCANLQSVIFPNYTSFGAYVFSNSFISDFPLYDNVEYAEGCFGEMLSTHPISAPDGIFFNNSIPQAAFDSCLFMESAVLREGLIRIPRFLFWNCTSLISIVFPSTIYNVAEKAFYFVPMPVLNFYHTNLTNLDGYAFSGFHGEEVILPDKNFNFPNGLFSMSTITRFNFSARLNNVGDYFFNSTNLTIANISCLTYSSIGSYCFHRCLYLEEVYLPDIDLFCGNSAFAYSPNLKYLKFTKRASFSYNCMDHCTSLEYVMWGSCSSINNAVCYCNYNMRYFGPTVEDVTKVTPQVDLHNFTTYEFGALSFSNLYLIEYVYIGPGFSYIGDASFRNDTSLITVDMVDCITSTVSYESFMNCTQLTNVYLPKDLRYIRQGAFVGTPELNIFYCGTTSITNTDGFSPGVIIHYYGLNKHVLFNGMEPMYPGKCWRAWDSPPYPPFPTKTPDVPYFIPKYTNALITPEPEKVLPAQTYVEDQKPNEYGPEFFKGRKSALFATALSISIVFIVLIVIILFFIFFGLWSRFRRVDYYTGDSM</sequence>
<dbReference type="InterPro" id="IPR032675">
    <property type="entry name" value="LRR_dom_sf"/>
</dbReference>
<dbReference type="VEuPathDB" id="TrichDB:TVAG_396220"/>
<evidence type="ECO:0000313" key="3">
    <source>
        <dbReference type="Proteomes" id="UP000001542"/>
    </source>
</evidence>
<dbReference type="InParanoid" id="A2ESD3"/>